<protein>
    <recommendedName>
        <fullName evidence="2">Methyltransferase type 11 domain-containing protein</fullName>
    </recommendedName>
</protein>
<name>A0A022VTQ9_TRIRU</name>
<evidence type="ECO:0000313" key="3">
    <source>
        <dbReference type="EMBL" id="EZF49627.1"/>
    </source>
</evidence>
<dbReference type="Proteomes" id="UP000023758">
    <property type="component" value="Unassembled WGS sequence"/>
</dbReference>
<dbReference type="Pfam" id="PF08241">
    <property type="entry name" value="Methyltransf_11"/>
    <property type="match status" value="1"/>
</dbReference>
<dbReference type="GO" id="GO:0008757">
    <property type="term" value="F:S-adenosylmethionine-dependent methyltransferase activity"/>
    <property type="evidence" value="ECO:0007669"/>
    <property type="project" value="InterPro"/>
</dbReference>
<evidence type="ECO:0000259" key="2">
    <source>
        <dbReference type="Pfam" id="PF08241"/>
    </source>
</evidence>
<feature type="region of interest" description="Disordered" evidence="1">
    <location>
        <begin position="1"/>
        <end position="116"/>
    </location>
</feature>
<reference evidence="3" key="1">
    <citation type="submission" date="2014-02" db="EMBL/GenBank/DDBJ databases">
        <title>The Genome Sequence of Trichophyton rubrum (morphotype fischeri) CBS 288.86.</title>
        <authorList>
            <consortium name="The Broad Institute Genomics Platform"/>
            <person name="Cuomo C.A."/>
            <person name="White T.C."/>
            <person name="Graser Y."/>
            <person name="Martinez-Rossi N."/>
            <person name="Heitman J."/>
            <person name="Young S.K."/>
            <person name="Zeng Q."/>
            <person name="Gargeya S."/>
            <person name="Abouelleil A."/>
            <person name="Alvarado L."/>
            <person name="Chapman S.B."/>
            <person name="Gainer-Dewar J."/>
            <person name="Goldberg J."/>
            <person name="Griggs A."/>
            <person name="Gujja S."/>
            <person name="Hansen M."/>
            <person name="Howarth C."/>
            <person name="Imamovic A."/>
            <person name="Larimer J."/>
            <person name="Martinez D."/>
            <person name="Murphy C."/>
            <person name="Pearson M.D."/>
            <person name="Persinoti G."/>
            <person name="Poon T."/>
            <person name="Priest M."/>
            <person name="Roberts A.D."/>
            <person name="Saif S."/>
            <person name="Shea T.D."/>
            <person name="Sykes S.N."/>
            <person name="Wortman J."/>
            <person name="Nusbaum C."/>
            <person name="Birren B."/>
        </authorList>
    </citation>
    <scope>NUCLEOTIDE SEQUENCE [LARGE SCALE GENOMIC DNA]</scope>
    <source>
        <strain evidence="3">CBS 288.86</strain>
    </source>
</reference>
<feature type="region of interest" description="Disordered" evidence="1">
    <location>
        <begin position="139"/>
        <end position="163"/>
    </location>
</feature>
<feature type="compositionally biased region" description="Polar residues" evidence="1">
    <location>
        <begin position="51"/>
        <end position="79"/>
    </location>
</feature>
<organism evidence="3">
    <name type="scientific">Trichophyton rubrum CBS 288.86</name>
    <dbReference type="NCBI Taxonomy" id="1215330"/>
    <lineage>
        <taxon>Eukaryota</taxon>
        <taxon>Fungi</taxon>
        <taxon>Dikarya</taxon>
        <taxon>Ascomycota</taxon>
        <taxon>Pezizomycotina</taxon>
        <taxon>Eurotiomycetes</taxon>
        <taxon>Eurotiomycetidae</taxon>
        <taxon>Onygenales</taxon>
        <taxon>Arthrodermataceae</taxon>
        <taxon>Trichophyton</taxon>
    </lineage>
</organism>
<evidence type="ECO:0000256" key="1">
    <source>
        <dbReference type="SAM" id="MobiDB-lite"/>
    </source>
</evidence>
<dbReference type="EMBL" id="KK207900">
    <property type="protein sequence ID" value="EZF49627.1"/>
    <property type="molecule type" value="Genomic_DNA"/>
</dbReference>
<feature type="compositionally biased region" description="Pro residues" evidence="1">
    <location>
        <begin position="107"/>
        <end position="116"/>
    </location>
</feature>
<feature type="compositionally biased region" description="Acidic residues" evidence="1">
    <location>
        <begin position="32"/>
        <end position="46"/>
    </location>
</feature>
<gene>
    <name evidence="3" type="ORF">H103_06836</name>
</gene>
<dbReference type="InterPro" id="IPR029063">
    <property type="entry name" value="SAM-dependent_MTases_sf"/>
</dbReference>
<dbReference type="HOGENOM" id="CLU_005788_0_0_1"/>
<sequence>MSTSNISASFHFSRQDLKSQPAVPQRRISFDDLYDATDESTDDSDVDGCPSLSSHGDTRSSTASYTNSSNRMSTETNQGEGRRNRYPVIMIPPPTFNTIHPQHKNSPVPPTPPPKIPLSPMVLSRISGVVPALYAPPSLAGSAASERPSTLSAPQTPDLAAVPDVDWDEEQLRVQSDSEGAGDPRSASSDMSPQIDIQLEQPEDWSLVLDRFPQIPTHYPVVKAPESEGEAGYESEASLEGVQLSSAAMETLQHIRVPGEDSNASSASSVNDPSEMNQFTGFPDARPKSMNDAACASVSSTSSFSSLSIPSPGGFFSSLDRHARKTWSLVPTSNVPTSAVAEKFYDLPWIAHPQGRVIEQVVEYRNSYADDDDDATEGPPTAKRIIGSAPQTARKIPEEVSELVLKLDIDEKKQDDASEYDESYEEGLQTRAMQSLDRTSTWLAAQTQYMAALSDTNPINSPKETTVTPINENTTTVPDITVSTTKTVRFLDTIPEESSESQSGPSTPLPPLPVAMNSIFYRAFQHLMRTRGKSCNLDTFLHSNYRYEALQVSRLTMREKHVKKLAGKYDLENPVRPPYKGPFSQAPRNSVLPQIIAEKKMYNDVEKEQDALLQVKASLWVIDALRYINGGRLIPSPAAKRLAKTNLPLGGPQSSVKRRIRVLDLGGQASCEWSWFVAQEFPSVRVYTVVTKKQSRDMAIQGPPNHQCVLAPSLWKLPFPDNHFDLISARTFHMLLQSTRNILVNGEKVDEFELCLQECFRCLKPRGYLEFFLMDSDIVRAGPYSSATSVEFAFNLKTRGYDPNPTKTFLWKLKKSNFGAIKRAWLFMPMGTALGDASQVPGSRNIERGGDIGSTADVANITGLLVGWMWEQWMLKLQMEMGRDEKRLLEEMNGVFDEGRKSGAGWRCLSGWAMKPSRSY</sequence>
<dbReference type="InterPro" id="IPR013216">
    <property type="entry name" value="Methyltransf_11"/>
</dbReference>
<proteinExistence type="predicted"/>
<dbReference type="SUPFAM" id="SSF53335">
    <property type="entry name" value="S-adenosyl-L-methionine-dependent methyltransferases"/>
    <property type="match status" value="1"/>
</dbReference>
<accession>A0A022VTQ9</accession>
<dbReference type="AlphaFoldDB" id="A0A022VTQ9"/>
<feature type="region of interest" description="Disordered" evidence="1">
    <location>
        <begin position="173"/>
        <end position="192"/>
    </location>
</feature>
<feature type="compositionally biased region" description="Polar residues" evidence="1">
    <location>
        <begin position="1"/>
        <end position="12"/>
    </location>
</feature>
<feature type="domain" description="Methyltransferase type 11" evidence="2">
    <location>
        <begin position="691"/>
        <end position="769"/>
    </location>
</feature>
<dbReference type="Gene3D" id="3.40.50.150">
    <property type="entry name" value="Vaccinia Virus protein VP39"/>
    <property type="match status" value="1"/>
</dbReference>
<dbReference type="OrthoDB" id="10256176at2759"/>